<keyword evidence="10" id="KW-0812">Transmembrane</keyword>
<reference evidence="13 14" key="1">
    <citation type="submission" date="2020-08" db="EMBL/GenBank/DDBJ databases">
        <title>Cohnella phylogeny.</title>
        <authorList>
            <person name="Dunlap C."/>
        </authorList>
    </citation>
    <scope>NUCLEOTIDE SEQUENCE [LARGE SCALE GENOMIC DNA]</scope>
    <source>
        <strain evidence="13 14">DSM 103658</strain>
    </source>
</reference>
<evidence type="ECO:0000256" key="7">
    <source>
        <dbReference type="ARBA" id="ARBA00022840"/>
    </source>
</evidence>
<proteinExistence type="predicted"/>
<dbReference type="Pfam" id="PF02518">
    <property type="entry name" value="HATPase_c"/>
    <property type="match status" value="1"/>
</dbReference>
<dbReference type="SUPFAM" id="SSF55874">
    <property type="entry name" value="ATPase domain of HSP90 chaperone/DNA topoisomerase II/histidine kinase"/>
    <property type="match status" value="1"/>
</dbReference>
<dbReference type="GO" id="GO:0000155">
    <property type="term" value="F:phosphorelay sensor kinase activity"/>
    <property type="evidence" value="ECO:0007669"/>
    <property type="project" value="InterPro"/>
</dbReference>
<dbReference type="AlphaFoldDB" id="A0A841T405"/>
<feature type="transmembrane region" description="Helical" evidence="10">
    <location>
        <begin position="102"/>
        <end position="119"/>
    </location>
</feature>
<evidence type="ECO:0000259" key="11">
    <source>
        <dbReference type="Pfam" id="PF02518"/>
    </source>
</evidence>
<dbReference type="GO" id="GO:0016020">
    <property type="term" value="C:membrane"/>
    <property type="evidence" value="ECO:0007669"/>
    <property type="project" value="InterPro"/>
</dbReference>
<dbReference type="Pfam" id="PF07730">
    <property type="entry name" value="HisKA_3"/>
    <property type="match status" value="1"/>
</dbReference>
<keyword evidence="6 13" id="KW-0418">Kinase</keyword>
<evidence type="ECO:0000313" key="14">
    <source>
        <dbReference type="Proteomes" id="UP000574133"/>
    </source>
</evidence>
<evidence type="ECO:0000256" key="5">
    <source>
        <dbReference type="ARBA" id="ARBA00022741"/>
    </source>
</evidence>
<keyword evidence="3" id="KW-0597">Phosphoprotein</keyword>
<feature type="domain" description="Histidine kinase/HSP90-like ATPase" evidence="11">
    <location>
        <begin position="290"/>
        <end position="377"/>
    </location>
</feature>
<dbReference type="GO" id="GO:0046983">
    <property type="term" value="F:protein dimerization activity"/>
    <property type="evidence" value="ECO:0007669"/>
    <property type="project" value="InterPro"/>
</dbReference>
<dbReference type="InterPro" id="IPR003594">
    <property type="entry name" value="HATPase_dom"/>
</dbReference>
<dbReference type="InterPro" id="IPR050482">
    <property type="entry name" value="Sensor_HK_TwoCompSys"/>
</dbReference>
<evidence type="ECO:0000256" key="1">
    <source>
        <dbReference type="ARBA" id="ARBA00000085"/>
    </source>
</evidence>
<keyword evidence="5" id="KW-0547">Nucleotide-binding</keyword>
<keyword evidence="4" id="KW-0808">Transferase</keyword>
<evidence type="ECO:0000256" key="3">
    <source>
        <dbReference type="ARBA" id="ARBA00022553"/>
    </source>
</evidence>
<evidence type="ECO:0000256" key="9">
    <source>
        <dbReference type="SAM" id="Coils"/>
    </source>
</evidence>
<sequence>MNFRFYGKPLASAAAIFLLMYINRLFHASLPQTVLHLAIWATLSGILFITDKRWTPARRAASASILSIECAIGIAWFHEVELLYFIAIYAFAVILRRSVRRTLAPLIAGMVLTAFLYSRFGSSDLFDLLSYALLAAVLYFFIRSRMQRNAMYEVNQKQLAELQDAYVQLQEASATAMQNAVLQERTRIAREMHDSVGHSLTSMIVQLQAMRYMLRENPERAAHSLEELLSVARQGLTDIRTSIHALADDQSMPGVSTLESLLARTEASSSIRCRLKNDLNGTALSAETVQTLFRVLQEALTNVIRHSRATIVDVELRAENGNVEMRIRDNGELGLDRGIPEGFGLRSMRARLEEMGGSLIYRAVEPSGFEIVAVVPNEEVRLSAGSPLAKEE</sequence>
<organism evidence="13 14">
    <name type="scientific">Cohnella lubricantis</name>
    <dbReference type="NCBI Taxonomy" id="2163172"/>
    <lineage>
        <taxon>Bacteria</taxon>
        <taxon>Bacillati</taxon>
        <taxon>Bacillota</taxon>
        <taxon>Bacilli</taxon>
        <taxon>Bacillales</taxon>
        <taxon>Paenibacillaceae</taxon>
        <taxon>Cohnella</taxon>
    </lineage>
</organism>
<feature type="transmembrane region" description="Helical" evidence="10">
    <location>
        <begin position="125"/>
        <end position="142"/>
    </location>
</feature>
<dbReference type="GO" id="GO:0005524">
    <property type="term" value="F:ATP binding"/>
    <property type="evidence" value="ECO:0007669"/>
    <property type="project" value="UniProtKB-KW"/>
</dbReference>
<evidence type="ECO:0000256" key="10">
    <source>
        <dbReference type="SAM" id="Phobius"/>
    </source>
</evidence>
<keyword evidence="10" id="KW-0472">Membrane</keyword>
<keyword evidence="7" id="KW-0067">ATP-binding</keyword>
<name>A0A841T405_9BACL</name>
<comment type="caution">
    <text evidence="13">The sequence shown here is derived from an EMBL/GenBank/DDBJ whole genome shotgun (WGS) entry which is preliminary data.</text>
</comment>
<keyword evidence="8" id="KW-0902">Two-component regulatory system</keyword>
<evidence type="ECO:0000256" key="6">
    <source>
        <dbReference type="ARBA" id="ARBA00022777"/>
    </source>
</evidence>
<accession>A0A841T405</accession>
<feature type="coiled-coil region" evidence="9">
    <location>
        <begin position="152"/>
        <end position="179"/>
    </location>
</feature>
<feature type="transmembrane region" description="Helical" evidence="10">
    <location>
        <begin position="34"/>
        <end position="51"/>
    </location>
</feature>
<dbReference type="PANTHER" id="PTHR24421:SF10">
    <property type="entry name" value="NITRATE_NITRITE SENSOR PROTEIN NARQ"/>
    <property type="match status" value="1"/>
</dbReference>
<comment type="catalytic activity">
    <reaction evidence="1">
        <text>ATP + protein L-histidine = ADP + protein N-phospho-L-histidine.</text>
        <dbReference type="EC" id="2.7.13.3"/>
    </reaction>
</comment>
<keyword evidence="10" id="KW-1133">Transmembrane helix</keyword>
<dbReference type="RefSeq" id="WP_185177380.1">
    <property type="nucleotide sequence ID" value="NZ_CBCSEP010000012.1"/>
</dbReference>
<dbReference type="EMBL" id="JACJVN010000009">
    <property type="protein sequence ID" value="MBB6676074.1"/>
    <property type="molecule type" value="Genomic_DNA"/>
</dbReference>
<evidence type="ECO:0000259" key="12">
    <source>
        <dbReference type="Pfam" id="PF07730"/>
    </source>
</evidence>
<keyword evidence="14" id="KW-1185">Reference proteome</keyword>
<keyword evidence="9" id="KW-0175">Coiled coil</keyword>
<dbReference type="InterPro" id="IPR011712">
    <property type="entry name" value="Sig_transdc_His_kin_sub3_dim/P"/>
</dbReference>
<feature type="domain" description="Signal transduction histidine kinase subgroup 3 dimerisation and phosphoacceptor" evidence="12">
    <location>
        <begin position="184"/>
        <end position="249"/>
    </location>
</feature>
<protein>
    <recommendedName>
        <fullName evidence="2">histidine kinase</fullName>
        <ecNumber evidence="2">2.7.13.3</ecNumber>
    </recommendedName>
</protein>
<evidence type="ECO:0000256" key="2">
    <source>
        <dbReference type="ARBA" id="ARBA00012438"/>
    </source>
</evidence>
<dbReference type="EC" id="2.7.13.3" evidence="2"/>
<feature type="transmembrane region" description="Helical" evidence="10">
    <location>
        <begin position="6"/>
        <end position="22"/>
    </location>
</feature>
<evidence type="ECO:0000313" key="13">
    <source>
        <dbReference type="EMBL" id="MBB6676074.1"/>
    </source>
</evidence>
<evidence type="ECO:0000256" key="4">
    <source>
        <dbReference type="ARBA" id="ARBA00022679"/>
    </source>
</evidence>
<dbReference type="Proteomes" id="UP000574133">
    <property type="component" value="Unassembled WGS sequence"/>
</dbReference>
<feature type="transmembrane region" description="Helical" evidence="10">
    <location>
        <begin position="71"/>
        <end position="95"/>
    </location>
</feature>
<dbReference type="Gene3D" id="1.20.5.1930">
    <property type="match status" value="1"/>
</dbReference>
<evidence type="ECO:0000256" key="8">
    <source>
        <dbReference type="ARBA" id="ARBA00023012"/>
    </source>
</evidence>
<dbReference type="InterPro" id="IPR036890">
    <property type="entry name" value="HATPase_C_sf"/>
</dbReference>
<dbReference type="Gene3D" id="3.30.565.10">
    <property type="entry name" value="Histidine kinase-like ATPase, C-terminal domain"/>
    <property type="match status" value="1"/>
</dbReference>
<gene>
    <name evidence="13" type="ORF">H4Q31_01895</name>
</gene>
<dbReference type="PANTHER" id="PTHR24421">
    <property type="entry name" value="NITRATE/NITRITE SENSOR PROTEIN NARX-RELATED"/>
    <property type="match status" value="1"/>
</dbReference>
<dbReference type="CDD" id="cd16917">
    <property type="entry name" value="HATPase_UhpB-NarQ-NarX-like"/>
    <property type="match status" value="1"/>
</dbReference>